<protein>
    <submittedName>
        <fullName evidence="9">4-azaleucine resistance probable transporter AzlC</fullName>
    </submittedName>
</protein>
<dbReference type="OrthoDB" id="3181706at2"/>
<dbReference type="STRING" id="1527.SAMN04489757_10451"/>
<proteinExistence type="inferred from homology"/>
<keyword evidence="3" id="KW-0813">Transport</keyword>
<evidence type="ECO:0000313" key="9">
    <source>
        <dbReference type="EMBL" id="SFN91032.1"/>
    </source>
</evidence>
<comment type="similarity">
    <text evidence="2">Belongs to the AzlC family.</text>
</comment>
<dbReference type="PANTHER" id="PTHR34979:SF1">
    <property type="entry name" value="INNER MEMBRANE PROTEIN YGAZ"/>
    <property type="match status" value="1"/>
</dbReference>
<evidence type="ECO:0000256" key="1">
    <source>
        <dbReference type="ARBA" id="ARBA00004651"/>
    </source>
</evidence>
<keyword evidence="10" id="KW-1185">Reference proteome</keyword>
<evidence type="ECO:0000256" key="2">
    <source>
        <dbReference type="ARBA" id="ARBA00010735"/>
    </source>
</evidence>
<comment type="subcellular location">
    <subcellularLocation>
        <location evidence="1">Cell membrane</location>
        <topology evidence="1">Multi-pass membrane protein</topology>
    </subcellularLocation>
</comment>
<feature type="transmembrane region" description="Helical" evidence="8">
    <location>
        <begin position="40"/>
        <end position="63"/>
    </location>
</feature>
<gene>
    <name evidence="9" type="ORF">SAMN04489757_10451</name>
</gene>
<keyword evidence="4" id="KW-1003">Cell membrane</keyword>
<evidence type="ECO:0000256" key="3">
    <source>
        <dbReference type="ARBA" id="ARBA00022448"/>
    </source>
</evidence>
<dbReference type="EMBL" id="FOWD01000004">
    <property type="protein sequence ID" value="SFN91032.1"/>
    <property type="molecule type" value="Genomic_DNA"/>
</dbReference>
<sequence length="232" mass="25662">MSTKQKALKSAFPHTIPVLTGYLVLGTAFGILMNSKGYSSVWVVLVSLFIYAGSMQFVAVSLIAAGFHPFYTCLMTLMVNARHLFYGISMLSKFKGMKKKKPYLMFGLTDETFSILCSAQPPEGVDRGWFMLFITLLNHIYWITGSLIGSVVGGLITFNTKGIDFVLTALFVVIFIDQWKSAKNHIPVLIGVGSSMLCRLLFGADSFIIPSMLLILLLVTVLQKKIQGRNLI</sequence>
<feature type="transmembrane region" description="Helical" evidence="8">
    <location>
        <begin position="200"/>
        <end position="222"/>
    </location>
</feature>
<dbReference type="InterPro" id="IPR011606">
    <property type="entry name" value="Brnchd-chn_aa_trnsp_permease"/>
</dbReference>
<keyword evidence="6 8" id="KW-1133">Transmembrane helix</keyword>
<evidence type="ECO:0000256" key="5">
    <source>
        <dbReference type="ARBA" id="ARBA00022692"/>
    </source>
</evidence>
<dbReference type="PANTHER" id="PTHR34979">
    <property type="entry name" value="INNER MEMBRANE PROTEIN YGAZ"/>
    <property type="match status" value="1"/>
</dbReference>
<name>A0A1I5CVP5_9FIRM</name>
<feature type="transmembrane region" description="Helical" evidence="8">
    <location>
        <begin position="12"/>
        <end position="33"/>
    </location>
</feature>
<dbReference type="GO" id="GO:0005886">
    <property type="term" value="C:plasma membrane"/>
    <property type="evidence" value="ECO:0007669"/>
    <property type="project" value="UniProtKB-SubCell"/>
</dbReference>
<keyword evidence="5 8" id="KW-0812">Transmembrane</keyword>
<accession>A0A1I5CVP5</accession>
<dbReference type="Pfam" id="PF03591">
    <property type="entry name" value="AzlC"/>
    <property type="match status" value="1"/>
</dbReference>
<organism evidence="9 10">
    <name type="scientific">Anaerocolumna aminovalerica</name>
    <dbReference type="NCBI Taxonomy" id="1527"/>
    <lineage>
        <taxon>Bacteria</taxon>
        <taxon>Bacillati</taxon>
        <taxon>Bacillota</taxon>
        <taxon>Clostridia</taxon>
        <taxon>Lachnospirales</taxon>
        <taxon>Lachnospiraceae</taxon>
        <taxon>Anaerocolumna</taxon>
    </lineage>
</organism>
<evidence type="ECO:0000256" key="6">
    <source>
        <dbReference type="ARBA" id="ARBA00022989"/>
    </source>
</evidence>
<dbReference type="AlphaFoldDB" id="A0A1I5CVP5"/>
<evidence type="ECO:0000256" key="4">
    <source>
        <dbReference type="ARBA" id="ARBA00022475"/>
    </source>
</evidence>
<dbReference type="GO" id="GO:1903785">
    <property type="term" value="P:L-valine transmembrane transport"/>
    <property type="evidence" value="ECO:0007669"/>
    <property type="project" value="TreeGrafter"/>
</dbReference>
<evidence type="ECO:0000313" key="10">
    <source>
        <dbReference type="Proteomes" id="UP000198806"/>
    </source>
</evidence>
<reference evidence="9 10" key="1">
    <citation type="submission" date="2016-10" db="EMBL/GenBank/DDBJ databases">
        <authorList>
            <person name="de Groot N.N."/>
        </authorList>
    </citation>
    <scope>NUCLEOTIDE SEQUENCE [LARGE SCALE GENOMIC DNA]</scope>
    <source>
        <strain evidence="9 10">DSM 1283</strain>
    </source>
</reference>
<feature type="transmembrane region" description="Helical" evidence="8">
    <location>
        <begin position="69"/>
        <end position="91"/>
    </location>
</feature>
<dbReference type="RefSeq" id="WP_091684381.1">
    <property type="nucleotide sequence ID" value="NZ_BAABFM010000079.1"/>
</dbReference>
<keyword evidence="7 8" id="KW-0472">Membrane</keyword>
<feature type="transmembrane region" description="Helical" evidence="8">
    <location>
        <begin position="128"/>
        <end position="156"/>
    </location>
</feature>
<evidence type="ECO:0000256" key="8">
    <source>
        <dbReference type="SAM" id="Phobius"/>
    </source>
</evidence>
<evidence type="ECO:0000256" key="7">
    <source>
        <dbReference type="ARBA" id="ARBA00023136"/>
    </source>
</evidence>
<dbReference type="Proteomes" id="UP000198806">
    <property type="component" value="Unassembled WGS sequence"/>
</dbReference>